<dbReference type="SUPFAM" id="SSF53335">
    <property type="entry name" value="S-adenosyl-L-methionine-dependent methyltransferases"/>
    <property type="match status" value="1"/>
</dbReference>
<sequence>MYGIIWNNKDLTVFLVDIPGSIDAAQVLKLQRNSSHLISEKPRLHPYENIPKPRTEAARKRMEQQVDPKMKLVYQEIRPYVTDALDQIKAALKSKLWCGNRYYVTKPYHQQLKDQEREDPDSDKGHTVRDSILGADTDATDRVGTLKIPAKLMHLLVQGYPHIRKAESQDPDEEPPSFPSNFHRFFHNPQDNTLKLSYVPDKETADKLRKIGIEQAYGDEVPEYGKPQLFRIPPAASFILGNCNDGQDLAEAAQHLQEEHNQPNAFDIIIMDPPWPNASAQATSFYETVREVWQMDSMFEGMNLEARIAPGGFIGVWITNSRKVRDYVLGPKGLFAIWGVAFVEEWIWMKTTVDGTPVLDPGSTWRKPWECFLLGQAPVNPNVRRPPVGNGPVKRRVIVAVPDRHSQKPCLKPIIEKVWRKAEGQYTALEIFGRVSVAGWMTWGNEAIKYNWDRYWISDGEKREDVEKWDGEEYLSQLYLIASEEDRSEERPAAPEKAGQKRKAASLA</sequence>
<dbReference type="EMBL" id="LAQI01000171">
    <property type="protein sequence ID" value="KKY16258.1"/>
    <property type="molecule type" value="Genomic_DNA"/>
</dbReference>
<dbReference type="PROSITE" id="PS00092">
    <property type="entry name" value="N6_MTASE"/>
    <property type="match status" value="1"/>
</dbReference>
<dbReference type="InterPro" id="IPR007757">
    <property type="entry name" value="MT-A70-like"/>
</dbReference>
<gene>
    <name evidence="3" type="ORF">UCDDS831_g07135</name>
</gene>
<dbReference type="PANTHER" id="PTHR12829">
    <property type="entry name" value="N6-ADENOSINE-METHYLTRANSFERASE"/>
    <property type="match status" value="1"/>
</dbReference>
<dbReference type="Proteomes" id="UP000034182">
    <property type="component" value="Unassembled WGS sequence"/>
</dbReference>
<evidence type="ECO:0000256" key="2">
    <source>
        <dbReference type="SAM" id="MobiDB-lite"/>
    </source>
</evidence>
<feature type="region of interest" description="Disordered" evidence="2">
    <location>
        <begin position="485"/>
        <end position="508"/>
    </location>
</feature>
<dbReference type="GO" id="GO:0032259">
    <property type="term" value="P:methylation"/>
    <property type="evidence" value="ECO:0007669"/>
    <property type="project" value="InterPro"/>
</dbReference>
<dbReference type="PROSITE" id="PS51143">
    <property type="entry name" value="MT_A70"/>
    <property type="match status" value="1"/>
</dbReference>
<dbReference type="AlphaFoldDB" id="A0A0G2FWR5"/>
<dbReference type="GO" id="GO:0005634">
    <property type="term" value="C:nucleus"/>
    <property type="evidence" value="ECO:0007669"/>
    <property type="project" value="TreeGrafter"/>
</dbReference>
<dbReference type="InterPro" id="IPR029063">
    <property type="entry name" value="SAM-dependent_MTases_sf"/>
</dbReference>
<protein>
    <submittedName>
        <fullName evidence="3">Putative mt-a70 family</fullName>
    </submittedName>
</protein>
<reference evidence="3 4" key="2">
    <citation type="submission" date="2015-05" db="EMBL/GenBank/DDBJ databases">
        <title>Distinctive expansion of gene families associated with plant cell wall degradation and secondary metabolism in the genomes of grapevine trunk pathogens.</title>
        <authorList>
            <person name="Lawrence D.P."/>
            <person name="Travadon R."/>
            <person name="Rolshausen P.E."/>
            <person name="Baumgartner K."/>
        </authorList>
    </citation>
    <scope>NUCLEOTIDE SEQUENCE [LARGE SCALE GENOMIC DNA]</scope>
    <source>
        <strain evidence="3">DS831</strain>
    </source>
</reference>
<comment type="similarity">
    <text evidence="1">Belongs to the MT-A70-like family.</text>
</comment>
<feature type="compositionally biased region" description="Basic and acidic residues" evidence="2">
    <location>
        <begin position="111"/>
        <end position="129"/>
    </location>
</feature>
<evidence type="ECO:0000313" key="4">
    <source>
        <dbReference type="Proteomes" id="UP000034182"/>
    </source>
</evidence>
<evidence type="ECO:0000256" key="1">
    <source>
        <dbReference type="PROSITE-ProRule" id="PRU00489"/>
    </source>
</evidence>
<dbReference type="GO" id="GO:0008168">
    <property type="term" value="F:methyltransferase activity"/>
    <property type="evidence" value="ECO:0007669"/>
    <property type="project" value="InterPro"/>
</dbReference>
<dbReference type="Pfam" id="PF05063">
    <property type="entry name" value="MT-A70"/>
    <property type="match status" value="1"/>
</dbReference>
<evidence type="ECO:0000313" key="3">
    <source>
        <dbReference type="EMBL" id="KKY16258.1"/>
    </source>
</evidence>
<feature type="compositionally biased region" description="Basic and acidic residues" evidence="2">
    <location>
        <begin position="485"/>
        <end position="494"/>
    </location>
</feature>
<dbReference type="PANTHER" id="PTHR12829:SF4">
    <property type="entry name" value="N(6)-ADENINE-SPECIFIC METHYLTRANSFERASE METTL4"/>
    <property type="match status" value="1"/>
</dbReference>
<name>A0A0G2FWR5_9PEZI</name>
<organism evidence="3 4">
    <name type="scientific">Diplodia seriata</name>
    <dbReference type="NCBI Taxonomy" id="420778"/>
    <lineage>
        <taxon>Eukaryota</taxon>
        <taxon>Fungi</taxon>
        <taxon>Dikarya</taxon>
        <taxon>Ascomycota</taxon>
        <taxon>Pezizomycotina</taxon>
        <taxon>Dothideomycetes</taxon>
        <taxon>Dothideomycetes incertae sedis</taxon>
        <taxon>Botryosphaeriales</taxon>
        <taxon>Botryosphaeriaceae</taxon>
        <taxon>Diplodia</taxon>
    </lineage>
</organism>
<dbReference type="GO" id="GO:0003676">
    <property type="term" value="F:nucleic acid binding"/>
    <property type="evidence" value="ECO:0007669"/>
    <property type="project" value="InterPro"/>
</dbReference>
<accession>A0A0G2FWR5</accession>
<proteinExistence type="inferred from homology"/>
<reference evidence="3 4" key="1">
    <citation type="submission" date="2015-03" db="EMBL/GenBank/DDBJ databases">
        <authorList>
            <person name="Morales-Cruz A."/>
            <person name="Amrine K.C."/>
            <person name="Cantu D."/>
        </authorList>
    </citation>
    <scope>NUCLEOTIDE SEQUENCE [LARGE SCALE GENOMIC DNA]</scope>
    <source>
        <strain evidence="3">DS831</strain>
    </source>
</reference>
<feature type="region of interest" description="Disordered" evidence="2">
    <location>
        <begin position="109"/>
        <end position="133"/>
    </location>
</feature>
<dbReference type="InterPro" id="IPR002052">
    <property type="entry name" value="DNA_methylase_N6_adenine_CS"/>
</dbReference>
<comment type="caution">
    <text evidence="3">The sequence shown here is derived from an EMBL/GenBank/DDBJ whole genome shotgun (WGS) entry which is preliminary data.</text>
</comment>